<evidence type="ECO:0000313" key="3">
    <source>
        <dbReference type="EMBL" id="QQT02737.1"/>
    </source>
</evidence>
<protein>
    <submittedName>
        <fullName evidence="3">Endonuclease</fullName>
    </submittedName>
</protein>
<accession>A0A974NRX5</accession>
<dbReference type="AlphaFoldDB" id="A0A974NRX5"/>
<dbReference type="InterPro" id="IPR044925">
    <property type="entry name" value="His-Me_finger_sf"/>
</dbReference>
<reference evidence="3 4" key="1">
    <citation type="submission" date="2021-01" db="EMBL/GenBank/DDBJ databases">
        <title>FDA dAtabase for Regulatory Grade micrObial Sequences (FDA-ARGOS): Supporting development and validation of Infectious Disease Dx tests.</title>
        <authorList>
            <person name="Nelson B."/>
            <person name="Plummer A."/>
            <person name="Tallon L."/>
            <person name="Sadzewicz L."/>
            <person name="Zhao X."/>
            <person name="Boylan J."/>
            <person name="Ott S."/>
            <person name="Bowen H."/>
            <person name="Vavikolanu K."/>
            <person name="Mehta A."/>
            <person name="Aluvathingal J."/>
            <person name="Nadendla S."/>
            <person name="Myers T."/>
            <person name="Yan Y."/>
            <person name="Sichtig H."/>
        </authorList>
    </citation>
    <scope>NUCLEOTIDE SEQUENCE [LARGE SCALE GENOMIC DNA]</scope>
    <source>
        <strain evidence="3 4">FDAARGOS_1161</strain>
    </source>
</reference>
<dbReference type="Pfam" id="PF04231">
    <property type="entry name" value="Endonuclease_1"/>
    <property type="match status" value="1"/>
</dbReference>
<evidence type="ECO:0000256" key="1">
    <source>
        <dbReference type="ARBA" id="ARBA00022722"/>
    </source>
</evidence>
<name>A0A974NRX5_PERPY</name>
<sequence>MKKRITSPPIQENDPVLTPYYKDAFGKTGKDLKSSLHNIIDDHNMLTYSEVWQALKFTDQDPHNQDHVILFYSGKSVEKRANGAEDTNWNREHIWAKSHGNFGTSNGPGTDLHHLRPTDVSINKSRGNLDFDMGGSPNPEAPDNYFDYDSWEPRDSVKGDVARMLFYMAVRYEGDNGEVDLELNNKVRNGSAPFMGRLSVLLAWNKADPVDEFERERNERIHSRYQHNRNPFIDHPEWAEAIWEYKK</sequence>
<dbReference type="EMBL" id="CP068053">
    <property type="protein sequence ID" value="QQT02737.1"/>
    <property type="molecule type" value="Genomic_DNA"/>
</dbReference>
<gene>
    <name evidence="3" type="ORF">I6J18_17405</name>
</gene>
<dbReference type="InterPro" id="IPR007346">
    <property type="entry name" value="Endonuclease-I"/>
</dbReference>
<proteinExistence type="predicted"/>
<organism evidence="3 4">
    <name type="scientific">Peribacillus psychrosaccharolyticus</name>
    <name type="common">Bacillus psychrosaccharolyticus</name>
    <dbReference type="NCBI Taxonomy" id="1407"/>
    <lineage>
        <taxon>Bacteria</taxon>
        <taxon>Bacillati</taxon>
        <taxon>Bacillota</taxon>
        <taxon>Bacilli</taxon>
        <taxon>Bacillales</taxon>
        <taxon>Bacillaceae</taxon>
        <taxon>Peribacillus</taxon>
    </lineage>
</organism>
<dbReference type="Proteomes" id="UP000595254">
    <property type="component" value="Chromosome"/>
</dbReference>
<dbReference type="PANTHER" id="PTHR33607:SF2">
    <property type="entry name" value="ENDONUCLEASE-1"/>
    <property type="match status" value="1"/>
</dbReference>
<dbReference type="PANTHER" id="PTHR33607">
    <property type="entry name" value="ENDONUCLEASE-1"/>
    <property type="match status" value="1"/>
</dbReference>
<keyword evidence="3" id="KW-0255">Endonuclease</keyword>
<dbReference type="GO" id="GO:0004519">
    <property type="term" value="F:endonuclease activity"/>
    <property type="evidence" value="ECO:0007669"/>
    <property type="project" value="UniProtKB-KW"/>
</dbReference>
<dbReference type="SUPFAM" id="SSF54060">
    <property type="entry name" value="His-Me finger endonucleases"/>
    <property type="match status" value="1"/>
</dbReference>
<keyword evidence="1" id="KW-0540">Nuclease</keyword>
<dbReference type="KEGG" id="ppsr:I6J18_17405"/>
<keyword evidence="2" id="KW-0378">Hydrolase</keyword>
<dbReference type="GO" id="GO:0016787">
    <property type="term" value="F:hydrolase activity"/>
    <property type="evidence" value="ECO:0007669"/>
    <property type="project" value="UniProtKB-KW"/>
</dbReference>
<evidence type="ECO:0000256" key="2">
    <source>
        <dbReference type="ARBA" id="ARBA00022801"/>
    </source>
</evidence>
<keyword evidence="4" id="KW-1185">Reference proteome</keyword>
<evidence type="ECO:0000313" key="4">
    <source>
        <dbReference type="Proteomes" id="UP000595254"/>
    </source>
</evidence>